<evidence type="ECO:0000313" key="2">
    <source>
        <dbReference type="Proteomes" id="UP001431783"/>
    </source>
</evidence>
<evidence type="ECO:0000313" key="1">
    <source>
        <dbReference type="EMBL" id="KAK9874822.1"/>
    </source>
</evidence>
<dbReference type="AlphaFoldDB" id="A0AAW1U2H2"/>
<gene>
    <name evidence="1" type="ORF">WA026_005630</name>
</gene>
<sequence length="96" mass="11271">MKTELSVTNGYRYPKTTSLLSYSFMPHQLNNRGFSRGSGNNTTHLKRSPECRGGFREDLDSDVIVDFCLTNWEIILGFLFQERFPRKAHEYYLTRL</sequence>
<reference evidence="1 2" key="1">
    <citation type="submission" date="2023-03" db="EMBL/GenBank/DDBJ databases">
        <title>Genome insight into feeding habits of ladybird beetles.</title>
        <authorList>
            <person name="Li H.-S."/>
            <person name="Huang Y.-H."/>
            <person name="Pang H."/>
        </authorList>
    </citation>
    <scope>NUCLEOTIDE SEQUENCE [LARGE SCALE GENOMIC DNA]</scope>
    <source>
        <strain evidence="1">SYSU_2023b</strain>
        <tissue evidence="1">Whole body</tissue>
    </source>
</reference>
<protein>
    <submittedName>
        <fullName evidence="1">Uncharacterized protein</fullName>
    </submittedName>
</protein>
<dbReference type="EMBL" id="JARQZJ010000032">
    <property type="protein sequence ID" value="KAK9874822.1"/>
    <property type="molecule type" value="Genomic_DNA"/>
</dbReference>
<dbReference type="Proteomes" id="UP001431783">
    <property type="component" value="Unassembled WGS sequence"/>
</dbReference>
<organism evidence="1 2">
    <name type="scientific">Henosepilachna vigintioctopunctata</name>
    <dbReference type="NCBI Taxonomy" id="420089"/>
    <lineage>
        <taxon>Eukaryota</taxon>
        <taxon>Metazoa</taxon>
        <taxon>Ecdysozoa</taxon>
        <taxon>Arthropoda</taxon>
        <taxon>Hexapoda</taxon>
        <taxon>Insecta</taxon>
        <taxon>Pterygota</taxon>
        <taxon>Neoptera</taxon>
        <taxon>Endopterygota</taxon>
        <taxon>Coleoptera</taxon>
        <taxon>Polyphaga</taxon>
        <taxon>Cucujiformia</taxon>
        <taxon>Coccinelloidea</taxon>
        <taxon>Coccinellidae</taxon>
        <taxon>Epilachninae</taxon>
        <taxon>Epilachnini</taxon>
        <taxon>Henosepilachna</taxon>
    </lineage>
</organism>
<proteinExistence type="predicted"/>
<accession>A0AAW1U2H2</accession>
<comment type="caution">
    <text evidence="1">The sequence shown here is derived from an EMBL/GenBank/DDBJ whole genome shotgun (WGS) entry which is preliminary data.</text>
</comment>
<name>A0AAW1U2H2_9CUCU</name>
<keyword evidence="2" id="KW-1185">Reference proteome</keyword>